<dbReference type="InterPro" id="IPR019734">
    <property type="entry name" value="TPR_rpt"/>
</dbReference>
<gene>
    <name evidence="2" type="ORF">NEF87_000369</name>
</gene>
<evidence type="ECO:0008006" key="4">
    <source>
        <dbReference type="Google" id="ProtNLM"/>
    </source>
</evidence>
<evidence type="ECO:0000256" key="1">
    <source>
        <dbReference type="SAM" id="Coils"/>
    </source>
</evidence>
<dbReference type="SUPFAM" id="SSF48452">
    <property type="entry name" value="TPR-like"/>
    <property type="match status" value="1"/>
</dbReference>
<accession>A0ABY6HNL9</accession>
<dbReference type="Proteomes" id="UP001208689">
    <property type="component" value="Chromosome"/>
</dbReference>
<keyword evidence="1" id="KW-0175">Coiled coil</keyword>
<keyword evidence="3" id="KW-1185">Reference proteome</keyword>
<proteinExistence type="predicted"/>
<sequence length="677" mass="77444">MILQDYSFLSSKISERVSKKLNKKILRKKPSSIIELINIVQNFWKETEKNPAFLSSEEITQLLRLTIRLSFLIQDNSFVQTLTSDDLLTKCMILGSNTTDEAKLIAENQNNILEKITPEHDPEGNAAIMTIYSFKFFNYLTLNNSAKVQELEEKITNFHNSHLEDPLIQWIFAQFLGFYSWNLWTTGKIKKAGIYVKKALDYSNTINAPVLKCIALNSIGSYSSHLGDVDAALAYFGKLLEIVALIGNNRMEFVALSNISEIYNKRGELKKSIKNALDALEILEETSDRANQTNSFIVLYNNLCSLYIKENNLDLAMKYIQEAIEMLDPSIENSYINSEVRKTYMNLLVVKKNKNKLKEQLSILEPLMDNNPIYPVQFAFFFYTGKLAEMENQTNLAHDNYMNALNQAINARDIAKQILLQIYMAELYLKRFSEAGNADSLENVNKFLDNIIMVSKEQSFYDLHYKALLLKVNIEELNKNYDEAIDILADCLKLVNRMEKDPKDVEEKINEIESQKRESNISLDRNQILQNSFNLLSSSFSNIDADNSKKIDYEIYGLLVLSKSGLPLYSNYLDTHFSASELVISGLISAISSFSSSIFASKSSGHLKSIQHDDVNIILEYHSNMLLALICDTDTFEIRSKMISFSEKLNELDLDENIIRSDEQKLNIDLIFNGIFS</sequence>
<feature type="coiled-coil region" evidence="1">
    <location>
        <begin position="266"/>
        <end position="293"/>
    </location>
</feature>
<evidence type="ECO:0000313" key="3">
    <source>
        <dbReference type="Proteomes" id="UP001208689"/>
    </source>
</evidence>
<evidence type="ECO:0000313" key="2">
    <source>
        <dbReference type="EMBL" id="UYP44084.1"/>
    </source>
</evidence>
<dbReference type="InterPro" id="IPR011990">
    <property type="entry name" value="TPR-like_helical_dom_sf"/>
</dbReference>
<dbReference type="Pfam" id="PF13181">
    <property type="entry name" value="TPR_8"/>
    <property type="match status" value="1"/>
</dbReference>
<dbReference type="SMART" id="SM00028">
    <property type="entry name" value="TPR"/>
    <property type="match status" value="4"/>
</dbReference>
<protein>
    <recommendedName>
        <fullName evidence="4">Tetratricopeptide repeat protein</fullName>
    </recommendedName>
</protein>
<name>A0ABY6HNL9_9ARCH</name>
<dbReference type="Gene3D" id="1.25.40.10">
    <property type="entry name" value="Tetratricopeptide repeat domain"/>
    <property type="match status" value="1"/>
</dbReference>
<reference evidence="2" key="1">
    <citation type="submission" date="2022-09" db="EMBL/GenBank/DDBJ databases">
        <title>Actin cytoskeleton and complex cell architecture in an #Asgard archaeon.</title>
        <authorList>
            <person name="Ponce Toledo R.I."/>
            <person name="Schleper C."/>
            <person name="Rodrigues Oliveira T."/>
            <person name="Wollweber F."/>
            <person name="Xu J."/>
            <person name="Rittmann S."/>
            <person name="Klingl A."/>
            <person name="Pilhofer M."/>
        </authorList>
    </citation>
    <scope>NUCLEOTIDE SEQUENCE</scope>
    <source>
        <strain evidence="2">B-35</strain>
    </source>
</reference>
<organism evidence="2 3">
    <name type="scientific">Candidatus Lokiarchaeum ossiferum</name>
    <dbReference type="NCBI Taxonomy" id="2951803"/>
    <lineage>
        <taxon>Archaea</taxon>
        <taxon>Promethearchaeati</taxon>
        <taxon>Promethearchaeota</taxon>
        <taxon>Promethearchaeia</taxon>
        <taxon>Promethearchaeales</taxon>
        <taxon>Promethearchaeaceae</taxon>
        <taxon>Candidatus Lokiarchaeum</taxon>
    </lineage>
</organism>
<dbReference type="EMBL" id="CP104013">
    <property type="protein sequence ID" value="UYP44084.1"/>
    <property type="molecule type" value="Genomic_DNA"/>
</dbReference>